<feature type="transmembrane region" description="Helical" evidence="5">
    <location>
        <begin position="117"/>
        <end position="135"/>
    </location>
</feature>
<keyword evidence="3 5" id="KW-1133">Transmembrane helix</keyword>
<dbReference type="InterPro" id="IPR001046">
    <property type="entry name" value="NRAMP_fam"/>
</dbReference>
<evidence type="ECO:0000256" key="3">
    <source>
        <dbReference type="ARBA" id="ARBA00022989"/>
    </source>
</evidence>
<feature type="transmembrane region" description="Helical" evidence="5">
    <location>
        <begin position="188"/>
        <end position="211"/>
    </location>
</feature>
<feature type="transmembrane region" description="Helical" evidence="5">
    <location>
        <begin position="390"/>
        <end position="408"/>
    </location>
</feature>
<dbReference type="Proteomes" id="UP001597380">
    <property type="component" value="Unassembled WGS sequence"/>
</dbReference>
<reference evidence="7" key="1">
    <citation type="journal article" date="2019" name="Int. J. Syst. Evol. Microbiol.">
        <title>The Global Catalogue of Microorganisms (GCM) 10K type strain sequencing project: providing services to taxonomists for standard genome sequencing and annotation.</title>
        <authorList>
            <consortium name="The Broad Institute Genomics Platform"/>
            <consortium name="The Broad Institute Genome Sequencing Center for Infectious Disease"/>
            <person name="Wu L."/>
            <person name="Ma J."/>
        </authorList>
    </citation>
    <scope>NUCLEOTIDE SEQUENCE [LARGE SCALE GENOMIC DNA]</scope>
    <source>
        <strain evidence="7">CGMCC 1.10992</strain>
    </source>
</reference>
<dbReference type="Gene3D" id="1.20.1740.10">
    <property type="entry name" value="Amino acid/polyamine transporter I"/>
    <property type="match status" value="1"/>
</dbReference>
<dbReference type="PANTHER" id="PTHR11706">
    <property type="entry name" value="SOLUTE CARRIER PROTEIN FAMILY 11 MEMBER"/>
    <property type="match status" value="1"/>
</dbReference>
<feature type="transmembrane region" description="Helical" evidence="5">
    <location>
        <begin position="232"/>
        <end position="251"/>
    </location>
</feature>
<evidence type="ECO:0000256" key="4">
    <source>
        <dbReference type="ARBA" id="ARBA00023136"/>
    </source>
</evidence>
<evidence type="ECO:0000256" key="1">
    <source>
        <dbReference type="ARBA" id="ARBA00004141"/>
    </source>
</evidence>
<protein>
    <submittedName>
        <fullName evidence="6">Nramp family divalent metal transporter</fullName>
    </submittedName>
</protein>
<feature type="transmembrane region" description="Helical" evidence="5">
    <location>
        <begin position="147"/>
        <end position="168"/>
    </location>
</feature>
<feature type="transmembrane region" description="Helical" evidence="5">
    <location>
        <begin position="335"/>
        <end position="352"/>
    </location>
</feature>
<feature type="transmembrane region" description="Helical" evidence="5">
    <location>
        <begin position="358"/>
        <end position="378"/>
    </location>
</feature>
<accession>A0ABW4XIE2</accession>
<dbReference type="PANTHER" id="PTHR11706:SF3">
    <property type="entry name" value="METAL ION TRANSPORT PROTEIN"/>
    <property type="match status" value="1"/>
</dbReference>
<dbReference type="RefSeq" id="WP_345337904.1">
    <property type="nucleotide sequence ID" value="NZ_BAABLI010000004.1"/>
</dbReference>
<keyword evidence="7" id="KW-1185">Reference proteome</keyword>
<keyword evidence="4 5" id="KW-0472">Membrane</keyword>
<name>A0ABW4XIE2_9GAMM</name>
<dbReference type="NCBIfam" id="NF037982">
    <property type="entry name" value="Nramp_1"/>
    <property type="match status" value="1"/>
</dbReference>
<dbReference type="EMBL" id="JBHUHT010000007">
    <property type="protein sequence ID" value="MFD2095030.1"/>
    <property type="molecule type" value="Genomic_DNA"/>
</dbReference>
<feature type="transmembrane region" description="Helical" evidence="5">
    <location>
        <begin position="278"/>
        <end position="299"/>
    </location>
</feature>
<comment type="subcellular location">
    <subcellularLocation>
        <location evidence="1">Membrane</location>
        <topology evidence="1">Multi-pass membrane protein</topology>
    </subcellularLocation>
</comment>
<organism evidence="6 7">
    <name type="scientific">Corallincola platygyrae</name>
    <dbReference type="NCBI Taxonomy" id="1193278"/>
    <lineage>
        <taxon>Bacteria</taxon>
        <taxon>Pseudomonadati</taxon>
        <taxon>Pseudomonadota</taxon>
        <taxon>Gammaproteobacteria</taxon>
        <taxon>Alteromonadales</taxon>
        <taxon>Psychromonadaceae</taxon>
        <taxon>Corallincola</taxon>
    </lineage>
</organism>
<feature type="transmembrane region" description="Helical" evidence="5">
    <location>
        <begin position="80"/>
        <end position="105"/>
    </location>
</feature>
<sequence>MDKKTLSIILPGLLIAATGVGAGDLATAGFAGSHLGVAVLWAVVLGGLFKFALTEGIARWQLVNGDSLIDGLATRFGKPFIYIFLTYLVLWSFFVGSALISASGVSLHALLPILEPANGKIVFGIVCSLLGLLLVRGGNFALFEKVMGFSIAIMVVIVLSTAVVLWPGNSEVLSGLFIPSIPDVNGKGLTWTVALIGGVGGTLTIFSYGYWIREKHRTSRDDIRTCRIDLMVGYAVTILFGLAMVIIGNTVTVEGKGSGLIINLASSLEAALGPAGKWLFLVGAFFAIFSSLLGVWQAVPYMFADLMKHLTPSSSDKSDDSKTSAKLTETSSYKLFQLALALVPIMSLWVSFKEVQKLYSIVGTFFMPFLALALLYFNNRKGMGSDKNSLLFNGMLLVTLVFFSYVAWQKFFG</sequence>
<gene>
    <name evidence="6" type="ORF">ACFSJ3_03475</name>
</gene>
<evidence type="ECO:0000256" key="2">
    <source>
        <dbReference type="ARBA" id="ARBA00022692"/>
    </source>
</evidence>
<evidence type="ECO:0000313" key="6">
    <source>
        <dbReference type="EMBL" id="MFD2095030.1"/>
    </source>
</evidence>
<dbReference type="Pfam" id="PF01566">
    <property type="entry name" value="Nramp"/>
    <property type="match status" value="1"/>
</dbReference>
<feature type="transmembrane region" description="Helical" evidence="5">
    <location>
        <begin position="32"/>
        <end position="53"/>
    </location>
</feature>
<proteinExistence type="predicted"/>
<evidence type="ECO:0000256" key="5">
    <source>
        <dbReference type="SAM" id="Phobius"/>
    </source>
</evidence>
<evidence type="ECO:0000313" key="7">
    <source>
        <dbReference type="Proteomes" id="UP001597380"/>
    </source>
</evidence>
<keyword evidence="2 5" id="KW-0812">Transmembrane</keyword>
<comment type="caution">
    <text evidence="6">The sequence shown here is derived from an EMBL/GenBank/DDBJ whole genome shotgun (WGS) entry which is preliminary data.</text>
</comment>